<gene>
    <name evidence="1" type="ORF">BBA_01371</name>
</gene>
<accession>J5K5Q6</accession>
<dbReference type="HOGENOM" id="CLU_1414929_0_0_1"/>
<dbReference type="EMBL" id="JH725152">
    <property type="protein sequence ID" value="EJP69406.1"/>
    <property type="molecule type" value="Genomic_DNA"/>
</dbReference>
<sequence>MVSLLPAMPLVGAAPPRPASQNMRGGGPPAAIDNLAAAWAKKTKRGDRLRNGHMAHGWAPLHVRNGANRTAFLSSVRITDYSLGGPDDAAVGLRLRRECNHEAYPQVAVGERAFFFSLLQGIKGEKNAPTGRQFTNMVQKGSNWTEPAYSSRMEISLQPSFIIILLGLSRTNRVSDACISLQSLDLFINANM</sequence>
<dbReference type="RefSeq" id="XP_008594690.1">
    <property type="nucleotide sequence ID" value="XM_008596468.1"/>
</dbReference>
<keyword evidence="2" id="KW-1185">Reference proteome</keyword>
<dbReference type="AlphaFoldDB" id="J5K5Q6"/>
<reference evidence="1 2" key="1">
    <citation type="journal article" date="2012" name="Sci. Rep.">
        <title>Genomic perspectives on the evolution of fungal entomopathogenicity in Beauveria bassiana.</title>
        <authorList>
            <person name="Xiao G."/>
            <person name="Ying S.H."/>
            <person name="Zheng P."/>
            <person name="Wang Z.L."/>
            <person name="Zhang S."/>
            <person name="Xie X.Q."/>
            <person name="Shang Y."/>
            <person name="St Leger R.J."/>
            <person name="Zhao G.P."/>
            <person name="Wang C."/>
            <person name="Feng M.G."/>
        </authorList>
    </citation>
    <scope>NUCLEOTIDE SEQUENCE [LARGE SCALE GENOMIC DNA]</scope>
    <source>
        <strain evidence="1 2">ARSEF 2860</strain>
    </source>
</reference>
<dbReference type="GeneID" id="19884383"/>
<dbReference type="Proteomes" id="UP000002762">
    <property type="component" value="Unassembled WGS sequence"/>
</dbReference>
<evidence type="ECO:0000313" key="2">
    <source>
        <dbReference type="Proteomes" id="UP000002762"/>
    </source>
</evidence>
<protein>
    <submittedName>
        <fullName evidence="1">Uncharacterized protein</fullName>
    </submittedName>
</protein>
<name>J5K5Q6_BEAB2</name>
<organism evidence="1 2">
    <name type="scientific">Beauveria bassiana (strain ARSEF 2860)</name>
    <name type="common">White muscardine disease fungus</name>
    <name type="synonym">Tritirachium shiotae</name>
    <dbReference type="NCBI Taxonomy" id="655819"/>
    <lineage>
        <taxon>Eukaryota</taxon>
        <taxon>Fungi</taxon>
        <taxon>Dikarya</taxon>
        <taxon>Ascomycota</taxon>
        <taxon>Pezizomycotina</taxon>
        <taxon>Sordariomycetes</taxon>
        <taxon>Hypocreomycetidae</taxon>
        <taxon>Hypocreales</taxon>
        <taxon>Cordycipitaceae</taxon>
        <taxon>Beauveria</taxon>
    </lineage>
</organism>
<proteinExistence type="predicted"/>
<evidence type="ECO:0000313" key="1">
    <source>
        <dbReference type="EMBL" id="EJP69406.1"/>
    </source>
</evidence>
<dbReference type="InParanoid" id="J5K5Q6"/>